<dbReference type="EMBL" id="BONY01000011">
    <property type="protein sequence ID" value="GIH04253.1"/>
    <property type="molecule type" value="Genomic_DNA"/>
</dbReference>
<evidence type="ECO:0000313" key="3">
    <source>
        <dbReference type="EMBL" id="GIH04253.1"/>
    </source>
</evidence>
<protein>
    <submittedName>
        <fullName evidence="3">Uncharacterized protein</fullName>
    </submittedName>
</protein>
<dbReference type="RefSeq" id="WP_203908129.1">
    <property type="nucleotide sequence ID" value="NZ_BONY01000011.1"/>
</dbReference>
<evidence type="ECO:0000256" key="2">
    <source>
        <dbReference type="SAM" id="Phobius"/>
    </source>
</evidence>
<keyword evidence="2" id="KW-0472">Membrane</keyword>
<reference evidence="3" key="1">
    <citation type="submission" date="2021-01" db="EMBL/GenBank/DDBJ databases">
        <title>Whole genome shotgun sequence of Rhizocola hellebori NBRC 109834.</title>
        <authorList>
            <person name="Komaki H."/>
            <person name="Tamura T."/>
        </authorList>
    </citation>
    <scope>NUCLEOTIDE SEQUENCE</scope>
    <source>
        <strain evidence="3">NBRC 109834</strain>
    </source>
</reference>
<evidence type="ECO:0000313" key="4">
    <source>
        <dbReference type="Proteomes" id="UP000612899"/>
    </source>
</evidence>
<dbReference type="Proteomes" id="UP000612899">
    <property type="component" value="Unassembled WGS sequence"/>
</dbReference>
<gene>
    <name evidence="3" type="ORF">Rhe02_23200</name>
</gene>
<evidence type="ECO:0000256" key="1">
    <source>
        <dbReference type="SAM" id="MobiDB-lite"/>
    </source>
</evidence>
<proteinExistence type="predicted"/>
<organism evidence="3 4">
    <name type="scientific">Rhizocola hellebori</name>
    <dbReference type="NCBI Taxonomy" id="1392758"/>
    <lineage>
        <taxon>Bacteria</taxon>
        <taxon>Bacillati</taxon>
        <taxon>Actinomycetota</taxon>
        <taxon>Actinomycetes</taxon>
        <taxon>Micromonosporales</taxon>
        <taxon>Micromonosporaceae</taxon>
        <taxon>Rhizocola</taxon>
    </lineage>
</organism>
<keyword evidence="2" id="KW-0812">Transmembrane</keyword>
<feature type="compositionally biased region" description="Low complexity" evidence="1">
    <location>
        <begin position="81"/>
        <end position="90"/>
    </location>
</feature>
<dbReference type="AlphaFoldDB" id="A0A8J3Q6N4"/>
<feature type="transmembrane region" description="Helical" evidence="2">
    <location>
        <begin position="42"/>
        <end position="63"/>
    </location>
</feature>
<name>A0A8J3Q6N4_9ACTN</name>
<comment type="caution">
    <text evidence="3">The sequence shown here is derived from an EMBL/GenBank/DDBJ whole genome shotgun (WGS) entry which is preliminary data.</text>
</comment>
<sequence length="250" mass="25450">MTQESPIKAALESAVLVAEPPAPDVKAAVFRQAGRIRFRQRLAAGVSALATVGVVSAVALSLANGGGGQGSEPLLMPAGDPPSATATPGSTPVPGLKDGAAILAALHSLVPQGITVTDKDSQDGYGHVLLTEPGGQTTLKVNVAANYPEPSLKPDFFHCDAQSEGPGVTCEQVTLSEGSLMVIRQGPTGDLPPAPGVVSWTVAVLLHGGLRVVVTEFNAVQVKAGPATRPEPVLTVKDLKALALDKVWLG</sequence>
<keyword evidence="2" id="KW-1133">Transmembrane helix</keyword>
<accession>A0A8J3Q6N4</accession>
<keyword evidence="4" id="KW-1185">Reference proteome</keyword>
<feature type="region of interest" description="Disordered" evidence="1">
    <location>
        <begin position="71"/>
        <end position="90"/>
    </location>
</feature>